<evidence type="ECO:0000313" key="2">
    <source>
        <dbReference type="EMBL" id="GCA63704.1"/>
    </source>
</evidence>
<keyword evidence="1" id="KW-1133">Transmembrane helix</keyword>
<gene>
    <name evidence="2" type="ORF">KIPB_011439</name>
</gene>
<keyword evidence="1" id="KW-0812">Transmembrane</keyword>
<evidence type="ECO:0000256" key="1">
    <source>
        <dbReference type="SAM" id="Phobius"/>
    </source>
</evidence>
<protein>
    <submittedName>
        <fullName evidence="2">Uncharacterized protein</fullName>
    </submittedName>
</protein>
<organism evidence="2 3">
    <name type="scientific">Kipferlia bialata</name>
    <dbReference type="NCBI Taxonomy" id="797122"/>
    <lineage>
        <taxon>Eukaryota</taxon>
        <taxon>Metamonada</taxon>
        <taxon>Carpediemonas-like organisms</taxon>
        <taxon>Kipferlia</taxon>
    </lineage>
</organism>
<name>A0A391NQ96_9EUKA</name>
<reference evidence="2 3" key="1">
    <citation type="journal article" date="2018" name="PLoS ONE">
        <title>The draft genome of Kipferlia bialata reveals reductive genome evolution in fornicate parasites.</title>
        <authorList>
            <person name="Tanifuji G."/>
            <person name="Takabayashi S."/>
            <person name="Kume K."/>
            <person name="Takagi M."/>
            <person name="Nakayama T."/>
            <person name="Kamikawa R."/>
            <person name="Inagaki Y."/>
            <person name="Hashimoto T."/>
        </authorList>
    </citation>
    <scope>NUCLEOTIDE SEQUENCE [LARGE SCALE GENOMIC DNA]</scope>
    <source>
        <strain evidence="2">NY0173</strain>
    </source>
</reference>
<keyword evidence="1" id="KW-0472">Membrane</keyword>
<dbReference type="Proteomes" id="UP000265618">
    <property type="component" value="Unassembled WGS sequence"/>
</dbReference>
<evidence type="ECO:0000313" key="3">
    <source>
        <dbReference type="Proteomes" id="UP000265618"/>
    </source>
</evidence>
<feature type="transmembrane region" description="Helical" evidence="1">
    <location>
        <begin position="6"/>
        <end position="24"/>
    </location>
</feature>
<accession>A0A391NQ96</accession>
<proteinExistence type="predicted"/>
<dbReference type="AlphaFoldDB" id="A0A391NQ96"/>
<sequence>MIAYPMISSVSLFSSVVCIYIYMLPPLDWLSRLALGDVGGVDGERGAVVGVSDADTTMSRDASDVLVKLEPGLEADASMHREREGGPSMEVEGLGADQASRGHSRLPMGVHPICPTIPPFSAYIPFKEVRASP</sequence>
<comment type="caution">
    <text evidence="2">The sequence shown here is derived from an EMBL/GenBank/DDBJ whole genome shotgun (WGS) entry which is preliminary data.</text>
</comment>
<keyword evidence="3" id="KW-1185">Reference proteome</keyword>
<dbReference type="EMBL" id="BDIP01004645">
    <property type="protein sequence ID" value="GCA63704.1"/>
    <property type="molecule type" value="Genomic_DNA"/>
</dbReference>